<evidence type="ECO:0000256" key="3">
    <source>
        <dbReference type="SAM" id="Coils"/>
    </source>
</evidence>
<comment type="similarity">
    <text evidence="1">Belongs to the NSRP1 family.</text>
</comment>
<evidence type="ECO:0000313" key="7">
    <source>
        <dbReference type="Proteomes" id="UP000541444"/>
    </source>
</evidence>
<feature type="region of interest" description="Disordered" evidence="4">
    <location>
        <begin position="190"/>
        <end position="272"/>
    </location>
</feature>
<dbReference type="Proteomes" id="UP000541444">
    <property type="component" value="Unassembled WGS sequence"/>
</dbReference>
<feature type="compositionally biased region" description="Basic and acidic residues" evidence="4">
    <location>
        <begin position="218"/>
        <end position="272"/>
    </location>
</feature>
<name>A0A7J7M6I2_9MAGN</name>
<evidence type="ECO:0000256" key="1">
    <source>
        <dbReference type="ARBA" id="ARBA00010126"/>
    </source>
</evidence>
<dbReference type="AlphaFoldDB" id="A0A7J7M6I2"/>
<dbReference type="Pfam" id="PF09745">
    <property type="entry name" value="NSRP1_N"/>
    <property type="match status" value="1"/>
</dbReference>
<evidence type="ECO:0000313" key="6">
    <source>
        <dbReference type="EMBL" id="KAF6150489.1"/>
    </source>
</evidence>
<proteinExistence type="inferred from homology"/>
<dbReference type="GO" id="GO:0000381">
    <property type="term" value="P:regulation of alternative mRNA splicing, via spliceosome"/>
    <property type="evidence" value="ECO:0007669"/>
    <property type="project" value="InterPro"/>
</dbReference>
<keyword evidence="2 3" id="KW-0175">Coiled coil</keyword>
<dbReference type="PANTHER" id="PTHR30060">
    <property type="entry name" value="INNER MEMBRANE PROTEIN"/>
    <property type="match status" value="1"/>
</dbReference>
<comment type="caution">
    <text evidence="6">The sequence shown here is derived from an EMBL/GenBank/DDBJ whole genome shotgun (WGS) entry which is preliminary data.</text>
</comment>
<evidence type="ECO:0000259" key="5">
    <source>
        <dbReference type="Pfam" id="PF09745"/>
    </source>
</evidence>
<gene>
    <name evidence="6" type="ORF">GIB67_030290</name>
</gene>
<feature type="domain" description="Nuclear speckle splicing regulatory protein 1 N-terminal" evidence="5">
    <location>
        <begin position="53"/>
        <end position="169"/>
    </location>
</feature>
<evidence type="ECO:0000256" key="4">
    <source>
        <dbReference type="SAM" id="MobiDB-lite"/>
    </source>
</evidence>
<dbReference type="EMBL" id="JACGCM010001734">
    <property type="protein sequence ID" value="KAF6150489.1"/>
    <property type="molecule type" value="Genomic_DNA"/>
</dbReference>
<protein>
    <recommendedName>
        <fullName evidence="5">Nuclear speckle splicing regulatory protein 1 N-terminal domain-containing protein</fullName>
    </recommendedName>
</protein>
<feature type="coiled-coil region" evidence="3">
    <location>
        <begin position="142"/>
        <end position="169"/>
    </location>
</feature>
<reference evidence="6 7" key="1">
    <citation type="journal article" date="2020" name="IScience">
        <title>Genome Sequencing of the Endangered Kingdonia uniflora (Circaeasteraceae, Ranunculales) Reveals Potential Mechanisms of Evolutionary Specialization.</title>
        <authorList>
            <person name="Sun Y."/>
            <person name="Deng T."/>
            <person name="Zhang A."/>
            <person name="Moore M.J."/>
            <person name="Landis J.B."/>
            <person name="Lin N."/>
            <person name="Zhang H."/>
            <person name="Zhang X."/>
            <person name="Huang J."/>
            <person name="Zhang X."/>
            <person name="Sun H."/>
            <person name="Wang H."/>
        </authorList>
    </citation>
    <scope>NUCLEOTIDE SEQUENCE [LARGE SCALE GENOMIC DNA]</scope>
    <source>
        <strain evidence="6">TB1705</strain>
        <tissue evidence="6">Leaf</tissue>
    </source>
</reference>
<accession>A0A7J7M6I2</accession>
<dbReference type="OrthoDB" id="446635at2759"/>
<sequence>MNKYGLNLRIKPSKPIKRIPLPQVHGFGDDDDGDINQEIVRQATTKKNHRDVEEQHRKALEEDPTVFDYDGAYDKMKEAVIRPVLDDRQERKSKYIGPLKQKAKEREREHDIIFERKILKERSKDDHLFADKDKFVTGAYKRKLAEQAKWQEEERLRELREEKDDVTKKSDMTDFYFNLRKNVAFGAKTTELSKPVKQEEEATLGTSEKELGSASLPERGHICTEKATDQPLDDQIKQEDLVGTKSLEKDQIEERTLDAEKKREHHKRNEDAVAAAKERFMARKRAKVQ</sequence>
<dbReference type="InterPro" id="IPR018612">
    <property type="entry name" value="NSRP1_N"/>
</dbReference>
<evidence type="ECO:0000256" key="2">
    <source>
        <dbReference type="ARBA" id="ARBA00023054"/>
    </source>
</evidence>
<organism evidence="6 7">
    <name type="scientific">Kingdonia uniflora</name>
    <dbReference type="NCBI Taxonomy" id="39325"/>
    <lineage>
        <taxon>Eukaryota</taxon>
        <taxon>Viridiplantae</taxon>
        <taxon>Streptophyta</taxon>
        <taxon>Embryophyta</taxon>
        <taxon>Tracheophyta</taxon>
        <taxon>Spermatophyta</taxon>
        <taxon>Magnoliopsida</taxon>
        <taxon>Ranunculales</taxon>
        <taxon>Circaeasteraceae</taxon>
        <taxon>Kingdonia</taxon>
    </lineage>
</organism>
<keyword evidence="7" id="KW-1185">Reference proteome</keyword>
<dbReference type="PANTHER" id="PTHR30060:SF0">
    <property type="entry name" value="COILED-COIL PROTEIN (DUF2040)-RELATED"/>
    <property type="match status" value="1"/>
</dbReference>